<feature type="compositionally biased region" description="Basic and acidic residues" evidence="1">
    <location>
        <begin position="89"/>
        <end position="99"/>
    </location>
</feature>
<name>A0ABP7FJZ4_9ACTN</name>
<gene>
    <name evidence="2" type="ORF">GCM10022402_20500</name>
</gene>
<feature type="compositionally biased region" description="Basic and acidic residues" evidence="1">
    <location>
        <begin position="107"/>
        <end position="118"/>
    </location>
</feature>
<dbReference type="Pfam" id="PF11338">
    <property type="entry name" value="DUF3140"/>
    <property type="match status" value="1"/>
</dbReference>
<evidence type="ECO:0000313" key="2">
    <source>
        <dbReference type="EMBL" id="GAA3740612.1"/>
    </source>
</evidence>
<organism evidence="2 3">
    <name type="scientific">Salinactinospora qingdaonensis</name>
    <dbReference type="NCBI Taxonomy" id="702744"/>
    <lineage>
        <taxon>Bacteria</taxon>
        <taxon>Bacillati</taxon>
        <taxon>Actinomycetota</taxon>
        <taxon>Actinomycetes</taxon>
        <taxon>Streptosporangiales</taxon>
        <taxon>Nocardiopsidaceae</taxon>
        <taxon>Salinactinospora</taxon>
    </lineage>
</organism>
<evidence type="ECO:0000256" key="1">
    <source>
        <dbReference type="SAM" id="MobiDB-lite"/>
    </source>
</evidence>
<comment type="caution">
    <text evidence="2">The sequence shown here is derived from an EMBL/GenBank/DDBJ whole genome shotgun (WGS) entry which is preliminary data.</text>
</comment>
<keyword evidence="3" id="KW-1185">Reference proteome</keyword>
<dbReference type="EMBL" id="BAABDD010000007">
    <property type="protein sequence ID" value="GAA3740612.1"/>
    <property type="molecule type" value="Genomic_DNA"/>
</dbReference>
<sequence>MAAEHLDSDTEELWQEFHRLVNMTGEELREWLLTNASGPEGFVSAPDMNLPETGRHVVHIVGKRRVDLTNADLEMMRLVVEAIRSRLAHPHESDDEWRRAIMTLGHDPLRPESPRPGEDTTLEEEEVPRPSPE</sequence>
<accession>A0ABP7FJZ4</accession>
<dbReference type="PANTHER" id="PTHR40630:SF1">
    <property type="entry name" value="DNA-BINDING PROTEIN"/>
    <property type="match status" value="1"/>
</dbReference>
<dbReference type="Proteomes" id="UP001500908">
    <property type="component" value="Unassembled WGS sequence"/>
</dbReference>
<evidence type="ECO:0000313" key="3">
    <source>
        <dbReference type="Proteomes" id="UP001500908"/>
    </source>
</evidence>
<protein>
    <submittedName>
        <fullName evidence="2">DUF3140 domain-containing protein</fullName>
    </submittedName>
</protein>
<dbReference type="RefSeq" id="WP_344970135.1">
    <property type="nucleotide sequence ID" value="NZ_BAABDD010000007.1"/>
</dbReference>
<reference evidence="3" key="1">
    <citation type="journal article" date="2019" name="Int. J. Syst. Evol. Microbiol.">
        <title>The Global Catalogue of Microorganisms (GCM) 10K type strain sequencing project: providing services to taxonomists for standard genome sequencing and annotation.</title>
        <authorList>
            <consortium name="The Broad Institute Genomics Platform"/>
            <consortium name="The Broad Institute Genome Sequencing Center for Infectious Disease"/>
            <person name="Wu L."/>
            <person name="Ma J."/>
        </authorList>
    </citation>
    <scope>NUCLEOTIDE SEQUENCE [LARGE SCALE GENOMIC DNA]</scope>
    <source>
        <strain evidence="3">JCM 17137</strain>
    </source>
</reference>
<feature type="region of interest" description="Disordered" evidence="1">
    <location>
        <begin position="88"/>
        <end position="133"/>
    </location>
</feature>
<dbReference type="InterPro" id="IPR021487">
    <property type="entry name" value="DUF3140"/>
</dbReference>
<dbReference type="PANTHER" id="PTHR40630">
    <property type="entry name" value="POSSIBLE DNA-BINDING PROTEIN"/>
    <property type="match status" value="1"/>
</dbReference>
<proteinExistence type="predicted"/>